<accession>A0A1D1VGB2</accession>
<dbReference type="InterPro" id="IPR036179">
    <property type="entry name" value="Ig-like_dom_sf"/>
</dbReference>
<reference evidence="4 5" key="1">
    <citation type="journal article" date="2016" name="Nat. Commun.">
        <title>Extremotolerant tardigrade genome and improved radiotolerance of human cultured cells by tardigrade-unique protein.</title>
        <authorList>
            <person name="Hashimoto T."/>
            <person name="Horikawa D.D."/>
            <person name="Saito Y."/>
            <person name="Kuwahara H."/>
            <person name="Kozuka-Hata H."/>
            <person name="Shin-I T."/>
            <person name="Minakuchi Y."/>
            <person name="Ohishi K."/>
            <person name="Motoyama A."/>
            <person name="Aizu T."/>
            <person name="Enomoto A."/>
            <person name="Kondo K."/>
            <person name="Tanaka S."/>
            <person name="Hara Y."/>
            <person name="Koshikawa S."/>
            <person name="Sagara H."/>
            <person name="Miura T."/>
            <person name="Yokobori S."/>
            <person name="Miyagawa K."/>
            <person name="Suzuki Y."/>
            <person name="Kubo T."/>
            <person name="Oyama M."/>
            <person name="Kohara Y."/>
            <person name="Fujiyama A."/>
            <person name="Arakawa K."/>
            <person name="Katayama T."/>
            <person name="Toyoda A."/>
            <person name="Kunieda T."/>
        </authorList>
    </citation>
    <scope>NUCLEOTIDE SEQUENCE [LARGE SCALE GENOMIC DNA]</scope>
    <source>
        <strain evidence="4 5">YOKOZUNA-1</strain>
    </source>
</reference>
<dbReference type="EMBL" id="BDGG01000005">
    <property type="protein sequence ID" value="GAU99102.1"/>
    <property type="molecule type" value="Genomic_DNA"/>
</dbReference>
<keyword evidence="5" id="KW-1185">Reference proteome</keyword>
<dbReference type="SUPFAM" id="SSF48726">
    <property type="entry name" value="Immunoglobulin"/>
    <property type="match status" value="1"/>
</dbReference>
<evidence type="ECO:0000313" key="4">
    <source>
        <dbReference type="EMBL" id="GAU99102.1"/>
    </source>
</evidence>
<feature type="transmembrane region" description="Helical" evidence="2">
    <location>
        <begin position="204"/>
        <end position="228"/>
    </location>
</feature>
<proteinExistence type="predicted"/>
<dbReference type="Proteomes" id="UP000186922">
    <property type="component" value="Unassembled WGS sequence"/>
</dbReference>
<organism evidence="4 5">
    <name type="scientific">Ramazzottius varieornatus</name>
    <name type="common">Water bear</name>
    <name type="synonym">Tardigrade</name>
    <dbReference type="NCBI Taxonomy" id="947166"/>
    <lineage>
        <taxon>Eukaryota</taxon>
        <taxon>Metazoa</taxon>
        <taxon>Ecdysozoa</taxon>
        <taxon>Tardigrada</taxon>
        <taxon>Eutardigrada</taxon>
        <taxon>Parachela</taxon>
        <taxon>Hypsibioidea</taxon>
        <taxon>Ramazzottiidae</taxon>
        <taxon>Ramazzottius</taxon>
    </lineage>
</organism>
<evidence type="ECO:0000259" key="3">
    <source>
        <dbReference type="PROSITE" id="PS50835"/>
    </source>
</evidence>
<dbReference type="InterPro" id="IPR013783">
    <property type="entry name" value="Ig-like_fold"/>
</dbReference>
<gene>
    <name evidence="4" type="primary">RvY_10146-1</name>
    <name evidence="4" type="synonym">RvY_10146.1</name>
    <name evidence="4" type="ORF">RvY_10146</name>
</gene>
<dbReference type="InterPro" id="IPR003961">
    <property type="entry name" value="FN3_dom"/>
</dbReference>
<dbReference type="InterPro" id="IPR003599">
    <property type="entry name" value="Ig_sub"/>
</dbReference>
<protein>
    <recommendedName>
        <fullName evidence="3">Ig-like domain-containing protein</fullName>
    </recommendedName>
</protein>
<evidence type="ECO:0000313" key="5">
    <source>
        <dbReference type="Proteomes" id="UP000186922"/>
    </source>
</evidence>
<keyword evidence="2" id="KW-0812">Transmembrane</keyword>
<sequence>MESPEWRDALPVILPTFPDRISADLGSVLELQCLTAGNVSKLMWMRADPRRNRSYTLPSFSGLLRLGPLFRVDSGAYLCQAENEFGTVTRSVILNVTYAPVIIIPLAVTPQYVTFAWNNSDPSIASQFRIVYYENVEGNFSMIRTIYMGHLVRTYTISNLKPATMYKICLLLNKSGNVDELDCKTFTTKNLDPPSRKFQSAYEVLIAIGCISSLLFMIFMSTCVYRFYQDKQQESMAESLSRILLSDSSCMTSEATTPTTYFNPGVDPLTPTTDLDIRSAFLPETHPYRHIPHQLPSLHNAHSQMESTMF</sequence>
<keyword evidence="1" id="KW-0677">Repeat</keyword>
<name>A0A1D1VGB2_RAMVA</name>
<dbReference type="InterPro" id="IPR036116">
    <property type="entry name" value="FN3_sf"/>
</dbReference>
<keyword evidence="2" id="KW-1133">Transmembrane helix</keyword>
<dbReference type="SUPFAM" id="SSF49265">
    <property type="entry name" value="Fibronectin type III"/>
    <property type="match status" value="1"/>
</dbReference>
<dbReference type="Pfam" id="PF07679">
    <property type="entry name" value="I-set"/>
    <property type="match status" value="1"/>
</dbReference>
<evidence type="ECO:0000256" key="2">
    <source>
        <dbReference type="SAM" id="Phobius"/>
    </source>
</evidence>
<comment type="caution">
    <text evidence="4">The sequence shown here is derived from an EMBL/GenBank/DDBJ whole genome shotgun (WGS) entry which is preliminary data.</text>
</comment>
<dbReference type="SMART" id="SM00409">
    <property type="entry name" value="IG"/>
    <property type="match status" value="1"/>
</dbReference>
<dbReference type="CDD" id="cd00063">
    <property type="entry name" value="FN3"/>
    <property type="match status" value="1"/>
</dbReference>
<evidence type="ECO:0000256" key="1">
    <source>
        <dbReference type="ARBA" id="ARBA00022737"/>
    </source>
</evidence>
<dbReference type="STRING" id="947166.A0A1D1VGB2"/>
<dbReference type="InterPro" id="IPR013098">
    <property type="entry name" value="Ig_I-set"/>
</dbReference>
<dbReference type="AlphaFoldDB" id="A0A1D1VGB2"/>
<feature type="domain" description="Ig-like" evidence="3">
    <location>
        <begin position="11"/>
        <end position="95"/>
    </location>
</feature>
<dbReference type="OrthoDB" id="5950222at2759"/>
<keyword evidence="2" id="KW-0472">Membrane</keyword>
<dbReference type="InterPro" id="IPR007110">
    <property type="entry name" value="Ig-like_dom"/>
</dbReference>
<dbReference type="PROSITE" id="PS50835">
    <property type="entry name" value="IG_LIKE"/>
    <property type="match status" value="1"/>
</dbReference>
<dbReference type="Gene3D" id="2.60.40.10">
    <property type="entry name" value="Immunoglobulins"/>
    <property type="match status" value="2"/>
</dbReference>